<reference evidence="1" key="1">
    <citation type="submission" date="2020-05" db="EMBL/GenBank/DDBJ databases">
        <authorList>
            <person name="Chiriac C."/>
            <person name="Salcher M."/>
            <person name="Ghai R."/>
            <person name="Kavagutti S V."/>
        </authorList>
    </citation>
    <scope>NUCLEOTIDE SEQUENCE</scope>
</reference>
<dbReference type="Gene3D" id="3.40.50.2000">
    <property type="entry name" value="Glycogen Phosphorylase B"/>
    <property type="match status" value="1"/>
</dbReference>
<name>A0A6J7X6G6_9CAUD</name>
<accession>A0A6J7X6G6</accession>
<organism evidence="1">
    <name type="scientific">uncultured Caudovirales phage</name>
    <dbReference type="NCBI Taxonomy" id="2100421"/>
    <lineage>
        <taxon>Viruses</taxon>
        <taxon>Duplodnaviria</taxon>
        <taxon>Heunggongvirae</taxon>
        <taxon>Uroviricota</taxon>
        <taxon>Caudoviricetes</taxon>
        <taxon>Peduoviridae</taxon>
        <taxon>Maltschvirus</taxon>
        <taxon>Maltschvirus maltsch</taxon>
    </lineage>
</organism>
<sequence length="405" mass="47295">MNSSPFVSPFASPFVSPFGLQPIQPVAPIIPQPPELTLKRVMNYYADYSGCGFWRMIWPEHILNAHQKMVVHGSTMMCFDPNYFRGAECVRIQRQATVHQLEFIKFLKKLSKDLGFRIIYEIDDLVFSEDIPEYNKFKPAFTDPQIRRTAQEIMELCDEVTVTCDFMKDYYMSKTSNKNVTVIPNYPPKFWMGNFYNEKKISDNYDRYQKKPRILYAGSGAHFDVDNRVGQNDDFAHVNRVIRATKDKYQWVFLGAYPLPLQDLIQSREFEYHPWETLYRYPEKIANLNVNMMVAPLQDNTFNKAKSDLKFVEACSYGLPIACQNIVTYENAPYKFDTGEEMIDIVDDVLSKKGRYMNISSKMRKLADSRWLENEDNINKYVELHTLPFGHRDRKLLNAVNGIVA</sequence>
<evidence type="ECO:0008006" key="2">
    <source>
        <dbReference type="Google" id="ProtNLM"/>
    </source>
</evidence>
<dbReference type="EMBL" id="LR798360">
    <property type="protein sequence ID" value="CAB5226403.1"/>
    <property type="molecule type" value="Genomic_DNA"/>
</dbReference>
<proteinExistence type="predicted"/>
<evidence type="ECO:0000313" key="1">
    <source>
        <dbReference type="EMBL" id="CAB5226403.1"/>
    </source>
</evidence>
<protein>
    <recommendedName>
        <fullName evidence="2">Glycosyl transferases group 1</fullName>
    </recommendedName>
</protein>
<gene>
    <name evidence="1" type="ORF">UFOVP760_179</name>
</gene>